<gene>
    <name evidence="4" type="ORF">BSL78_01603</name>
</gene>
<evidence type="ECO:0000259" key="3">
    <source>
        <dbReference type="PROSITE" id="PS51263"/>
    </source>
</evidence>
<comment type="caution">
    <text evidence="4">The sequence shown here is derived from an EMBL/GenBank/DDBJ whole genome shotgun (WGS) entry which is preliminary data.</text>
</comment>
<evidence type="ECO:0000256" key="2">
    <source>
        <dbReference type="ARBA" id="ARBA00023203"/>
    </source>
</evidence>
<protein>
    <recommendedName>
        <fullName evidence="3">ADF-H domain-containing protein</fullName>
    </recommendedName>
</protein>
<dbReference type="SUPFAM" id="SSF55753">
    <property type="entry name" value="Actin depolymerizing proteins"/>
    <property type="match status" value="1"/>
</dbReference>
<dbReference type="InterPro" id="IPR029006">
    <property type="entry name" value="ADF-H/Gelsolin-like_dom_sf"/>
</dbReference>
<dbReference type="InterPro" id="IPR002108">
    <property type="entry name" value="ADF-H"/>
</dbReference>
<dbReference type="OrthoDB" id="10249245at2759"/>
<dbReference type="GO" id="GO:0015629">
    <property type="term" value="C:actin cytoskeleton"/>
    <property type="evidence" value="ECO:0007669"/>
    <property type="project" value="InterPro"/>
</dbReference>
<keyword evidence="5" id="KW-1185">Reference proteome</keyword>
<dbReference type="STRING" id="307972.A0A2G8LMJ2"/>
<dbReference type="Gene3D" id="3.40.20.10">
    <property type="entry name" value="Severin"/>
    <property type="match status" value="1"/>
</dbReference>
<dbReference type="EMBL" id="MRZV01000031">
    <property type="protein sequence ID" value="PIK61478.1"/>
    <property type="molecule type" value="Genomic_DNA"/>
</dbReference>
<keyword evidence="2" id="KW-0009">Actin-binding</keyword>
<name>A0A2G8LMJ2_STIJA</name>
<dbReference type="AlphaFoldDB" id="A0A2G8LMJ2"/>
<dbReference type="PROSITE" id="PS51263">
    <property type="entry name" value="ADF_H"/>
    <property type="match status" value="1"/>
</dbReference>
<accession>A0A2G8LMJ2</accession>
<proteinExistence type="inferred from homology"/>
<dbReference type="Pfam" id="PF00241">
    <property type="entry name" value="Cofilin_ADF"/>
    <property type="match status" value="1"/>
</dbReference>
<dbReference type="Proteomes" id="UP000230750">
    <property type="component" value="Unassembled WGS sequence"/>
</dbReference>
<evidence type="ECO:0000256" key="1">
    <source>
        <dbReference type="ARBA" id="ARBA00006844"/>
    </source>
</evidence>
<feature type="domain" description="ADF-H" evidence="3">
    <location>
        <begin position="8"/>
        <end position="141"/>
    </location>
</feature>
<comment type="similarity">
    <text evidence="1">Belongs to the actin-binding proteins ADF family.</text>
</comment>
<evidence type="ECO:0000313" key="4">
    <source>
        <dbReference type="EMBL" id="PIK61478.1"/>
    </source>
</evidence>
<dbReference type="PANTHER" id="PTHR11913">
    <property type="entry name" value="COFILIN-RELATED"/>
    <property type="match status" value="1"/>
</dbReference>
<organism evidence="4 5">
    <name type="scientific">Stichopus japonicus</name>
    <name type="common">Sea cucumber</name>
    <dbReference type="NCBI Taxonomy" id="307972"/>
    <lineage>
        <taxon>Eukaryota</taxon>
        <taxon>Metazoa</taxon>
        <taxon>Echinodermata</taxon>
        <taxon>Eleutherozoa</taxon>
        <taxon>Echinozoa</taxon>
        <taxon>Holothuroidea</taxon>
        <taxon>Aspidochirotacea</taxon>
        <taxon>Aspidochirotida</taxon>
        <taxon>Stichopodidae</taxon>
        <taxon>Apostichopus</taxon>
    </lineage>
</organism>
<sequence length="147" mass="16273">MGPMPVSGISVTDDLIEAYNAMKKGKKTHYIKYAIENEALIIKETKTIDDEFDIKTDIPGIFDTEECCYVVLDLKWGSDSSGNKQKLVFISWAPDNAKVKAKMLHSSSDELLKSKLEGLGAKVQANDASEVTYEAVLEAAKQYMTSK</sequence>
<reference evidence="4 5" key="1">
    <citation type="journal article" date="2017" name="PLoS Biol.">
        <title>The sea cucumber genome provides insights into morphological evolution and visceral regeneration.</title>
        <authorList>
            <person name="Zhang X."/>
            <person name="Sun L."/>
            <person name="Yuan J."/>
            <person name="Sun Y."/>
            <person name="Gao Y."/>
            <person name="Zhang L."/>
            <person name="Li S."/>
            <person name="Dai H."/>
            <person name="Hamel J.F."/>
            <person name="Liu C."/>
            <person name="Yu Y."/>
            <person name="Liu S."/>
            <person name="Lin W."/>
            <person name="Guo K."/>
            <person name="Jin S."/>
            <person name="Xu P."/>
            <person name="Storey K.B."/>
            <person name="Huan P."/>
            <person name="Zhang T."/>
            <person name="Zhou Y."/>
            <person name="Zhang J."/>
            <person name="Lin C."/>
            <person name="Li X."/>
            <person name="Xing L."/>
            <person name="Huo D."/>
            <person name="Sun M."/>
            <person name="Wang L."/>
            <person name="Mercier A."/>
            <person name="Li F."/>
            <person name="Yang H."/>
            <person name="Xiang J."/>
        </authorList>
    </citation>
    <scope>NUCLEOTIDE SEQUENCE [LARGE SCALE GENOMIC DNA]</scope>
    <source>
        <strain evidence="4">Shaxun</strain>
        <tissue evidence="4">Muscle</tissue>
    </source>
</reference>
<dbReference type="GO" id="GO:0003779">
    <property type="term" value="F:actin binding"/>
    <property type="evidence" value="ECO:0007669"/>
    <property type="project" value="UniProtKB-KW"/>
</dbReference>
<dbReference type="CDD" id="cd11286">
    <property type="entry name" value="ADF_cofilin_like"/>
    <property type="match status" value="1"/>
</dbReference>
<dbReference type="GO" id="GO:0030042">
    <property type="term" value="P:actin filament depolymerization"/>
    <property type="evidence" value="ECO:0007669"/>
    <property type="project" value="InterPro"/>
</dbReference>
<evidence type="ECO:0000313" key="5">
    <source>
        <dbReference type="Proteomes" id="UP000230750"/>
    </source>
</evidence>
<dbReference type="SMART" id="SM00102">
    <property type="entry name" value="ADF"/>
    <property type="match status" value="1"/>
</dbReference>
<dbReference type="InterPro" id="IPR017904">
    <property type="entry name" value="ADF/Cofilin"/>
</dbReference>